<gene>
    <name evidence="1" type="ORF">PHYBLDRAFT_69834</name>
</gene>
<name>A0A162YKK6_PHYB8</name>
<keyword evidence="2" id="KW-1185">Reference proteome</keyword>
<dbReference type="RefSeq" id="XP_018299375.1">
    <property type="nucleotide sequence ID" value="XM_018442171.1"/>
</dbReference>
<dbReference type="VEuPathDB" id="FungiDB:PHYBLDRAFT_69834"/>
<proteinExistence type="predicted"/>
<reference evidence="2" key="1">
    <citation type="submission" date="2015-06" db="EMBL/GenBank/DDBJ databases">
        <title>Expansion of signal transduction pathways in fungi by whole-genome duplication.</title>
        <authorList>
            <consortium name="DOE Joint Genome Institute"/>
            <person name="Corrochano L.M."/>
            <person name="Kuo A."/>
            <person name="Marcet-Houben M."/>
            <person name="Polaino S."/>
            <person name="Salamov A."/>
            <person name="Villalobos J.M."/>
            <person name="Alvarez M.I."/>
            <person name="Avalos J."/>
            <person name="Benito E.P."/>
            <person name="Benoit I."/>
            <person name="Burger G."/>
            <person name="Camino L.P."/>
            <person name="Canovas D."/>
            <person name="Cerda-Olmedo E."/>
            <person name="Cheng J.-F."/>
            <person name="Dominguez A."/>
            <person name="Elias M."/>
            <person name="Eslava A.P."/>
            <person name="Glaser F."/>
            <person name="Grimwood J."/>
            <person name="Gutierrez G."/>
            <person name="Heitman J."/>
            <person name="Henrissat B."/>
            <person name="Iturriaga E.A."/>
            <person name="Lang B.F."/>
            <person name="Lavin J.L."/>
            <person name="Lee S."/>
            <person name="Li W."/>
            <person name="Lindquist E."/>
            <person name="Lopez-Garcia S."/>
            <person name="Luque E.M."/>
            <person name="Marcos A.T."/>
            <person name="Martin J."/>
            <person name="McCluskey K."/>
            <person name="Medina H.R."/>
            <person name="Miralles-Duran A."/>
            <person name="Miyazaki A."/>
            <person name="Munoz-Torres E."/>
            <person name="Oguiza J.A."/>
            <person name="Ohm R."/>
            <person name="Olmedo M."/>
            <person name="Orejas M."/>
            <person name="Ortiz-Castellanos L."/>
            <person name="Pisabarro A.G."/>
            <person name="Rodriguez-Romero J."/>
            <person name="Ruiz-Herrera J."/>
            <person name="Ruiz-Vazquez R."/>
            <person name="Sanz C."/>
            <person name="Schackwitz W."/>
            <person name="Schmutz J."/>
            <person name="Shahriari M."/>
            <person name="Shelest E."/>
            <person name="Silva-Franco F."/>
            <person name="Soanes D."/>
            <person name="Syed K."/>
            <person name="Tagua V.G."/>
            <person name="Talbot N.J."/>
            <person name="Thon M."/>
            <person name="De vries R.P."/>
            <person name="Wiebenga A."/>
            <person name="Yadav J.S."/>
            <person name="Braun E.L."/>
            <person name="Baker S."/>
            <person name="Garre V."/>
            <person name="Horwitz B."/>
            <person name="Torres-Martinez S."/>
            <person name="Idnurm A."/>
            <person name="Herrera-Estrella A."/>
            <person name="Gabaldon T."/>
            <person name="Grigoriev I.V."/>
        </authorList>
    </citation>
    <scope>NUCLEOTIDE SEQUENCE [LARGE SCALE GENOMIC DNA]</scope>
    <source>
        <strain evidence="2">NRRL 1555(-)</strain>
    </source>
</reference>
<dbReference type="AlphaFoldDB" id="A0A162YKK6"/>
<organism evidence="1 2">
    <name type="scientific">Phycomyces blakesleeanus (strain ATCC 8743b / DSM 1359 / FGSC 10004 / NBRC 33097 / NRRL 1555)</name>
    <dbReference type="NCBI Taxonomy" id="763407"/>
    <lineage>
        <taxon>Eukaryota</taxon>
        <taxon>Fungi</taxon>
        <taxon>Fungi incertae sedis</taxon>
        <taxon>Mucoromycota</taxon>
        <taxon>Mucoromycotina</taxon>
        <taxon>Mucoromycetes</taxon>
        <taxon>Mucorales</taxon>
        <taxon>Phycomycetaceae</taxon>
        <taxon>Phycomyces</taxon>
    </lineage>
</organism>
<evidence type="ECO:0000313" key="1">
    <source>
        <dbReference type="EMBL" id="OAD81335.1"/>
    </source>
</evidence>
<dbReference type="InParanoid" id="A0A162YKK6"/>
<accession>A0A162YKK6</accession>
<dbReference type="Proteomes" id="UP000077315">
    <property type="component" value="Unassembled WGS sequence"/>
</dbReference>
<sequence length="150" mass="17499">MKQKTHTTFVEWAGPYVHLLATNNLSKINCWNMSWVDDAEEEEEKHMCESERKKRQGLLRKKKATVLLKHGTSNNRTFYSMSAMFLCNFADAWKSRFMDKGLEDLQCSIILLVLSKCVAHYTAKKSRTFIYLTGMRRYKYVNNSSPSLQA</sequence>
<dbReference type="GeneID" id="29003077"/>
<evidence type="ECO:0000313" key="2">
    <source>
        <dbReference type="Proteomes" id="UP000077315"/>
    </source>
</evidence>
<dbReference type="EMBL" id="KV440971">
    <property type="protein sequence ID" value="OAD81335.1"/>
    <property type="molecule type" value="Genomic_DNA"/>
</dbReference>
<protein>
    <submittedName>
        <fullName evidence="1">Uncharacterized protein</fullName>
    </submittedName>
</protein>